<dbReference type="Proteomes" id="UP001642409">
    <property type="component" value="Unassembled WGS sequence"/>
</dbReference>
<name>A0ABP1GHC8_9EUKA</name>
<evidence type="ECO:0000313" key="3">
    <source>
        <dbReference type="EMBL" id="CAL5970681.1"/>
    </source>
</evidence>
<organism evidence="2 5">
    <name type="scientific">Hexamita inflata</name>
    <dbReference type="NCBI Taxonomy" id="28002"/>
    <lineage>
        <taxon>Eukaryota</taxon>
        <taxon>Metamonada</taxon>
        <taxon>Diplomonadida</taxon>
        <taxon>Hexamitidae</taxon>
        <taxon>Hexamitinae</taxon>
        <taxon>Hexamita</taxon>
    </lineage>
</organism>
<accession>A0ABP1GHC8</accession>
<dbReference type="EMBL" id="CAXDID020000001">
    <property type="protein sequence ID" value="CAL5970681.1"/>
    <property type="molecule type" value="Genomic_DNA"/>
</dbReference>
<comment type="caution">
    <text evidence="2">The sequence shown here is derived from an EMBL/GenBank/DDBJ whole genome shotgun (WGS) entry which is preliminary data.</text>
</comment>
<proteinExistence type="predicted"/>
<gene>
    <name evidence="1" type="ORF">HINF_LOCUS616</name>
    <name evidence="2" type="ORF">HINF_LOCUS618</name>
    <name evidence="3" type="ORF">HINF_LOCUS621</name>
    <name evidence="4" type="ORF">HINF_LOCUS624</name>
</gene>
<evidence type="ECO:0000313" key="5">
    <source>
        <dbReference type="Proteomes" id="UP001642409"/>
    </source>
</evidence>
<dbReference type="EMBL" id="CAXDID020000001">
    <property type="protein sequence ID" value="CAL5970684.1"/>
    <property type="molecule type" value="Genomic_DNA"/>
</dbReference>
<dbReference type="EMBL" id="CAXDID020000001">
    <property type="protein sequence ID" value="CAL5970676.1"/>
    <property type="molecule type" value="Genomic_DNA"/>
</dbReference>
<evidence type="ECO:0000313" key="2">
    <source>
        <dbReference type="EMBL" id="CAL5970678.1"/>
    </source>
</evidence>
<dbReference type="EMBL" id="CAXDID020000001">
    <property type="protein sequence ID" value="CAL5970678.1"/>
    <property type="molecule type" value="Genomic_DNA"/>
</dbReference>
<protein>
    <submittedName>
        <fullName evidence="2">Hypothetical_protein</fullName>
    </submittedName>
</protein>
<evidence type="ECO:0000313" key="1">
    <source>
        <dbReference type="EMBL" id="CAL5970676.1"/>
    </source>
</evidence>
<keyword evidence="5" id="KW-1185">Reference proteome</keyword>
<evidence type="ECO:0000313" key="4">
    <source>
        <dbReference type="EMBL" id="CAL5970684.1"/>
    </source>
</evidence>
<sequence>MSKTHNSVYKQLTSFATISTFNKQTLQRQNSSITCTYNCSNIQYNSVVKMTIIVLNTLAKLNTLGDHIRVRVWFNASLCAQLNEDKTNIDDVTNIDFRKFQAKKLK</sequence>
<reference evidence="2 5" key="1">
    <citation type="submission" date="2024-07" db="EMBL/GenBank/DDBJ databases">
        <authorList>
            <person name="Akdeniz Z."/>
        </authorList>
    </citation>
    <scope>NUCLEOTIDE SEQUENCE [LARGE SCALE GENOMIC DNA]</scope>
</reference>